<dbReference type="PANTHER" id="PTHR23516:SF1">
    <property type="entry name" value="MOLYBDATE-ANION TRANSPORTER"/>
    <property type="match status" value="1"/>
</dbReference>
<evidence type="ECO:0000256" key="12">
    <source>
        <dbReference type="SAM" id="MobiDB-lite"/>
    </source>
</evidence>
<dbReference type="PANTHER" id="PTHR23516">
    <property type="entry name" value="SAM (S-ADENOSYL METHIONINE) TRANSPORTER"/>
    <property type="match status" value="1"/>
</dbReference>
<feature type="domain" description="HAMP" evidence="14">
    <location>
        <begin position="210"/>
        <end position="241"/>
    </location>
</feature>
<dbReference type="Pfam" id="PF05631">
    <property type="entry name" value="MFS_5"/>
    <property type="match status" value="1"/>
</dbReference>
<evidence type="ECO:0000256" key="8">
    <source>
        <dbReference type="ARBA" id="ARBA00023065"/>
    </source>
</evidence>
<gene>
    <name evidence="15" type="ORF">EW146_g1257</name>
</gene>
<feature type="region of interest" description="Disordered" evidence="12">
    <location>
        <begin position="47"/>
        <end position="68"/>
    </location>
</feature>
<evidence type="ECO:0000256" key="2">
    <source>
        <dbReference type="ARBA" id="ARBA00004651"/>
    </source>
</evidence>
<keyword evidence="16" id="KW-1185">Reference proteome</keyword>
<feature type="transmembrane region" description="Helical" evidence="13">
    <location>
        <begin position="147"/>
        <end position="169"/>
    </location>
</feature>
<organism evidence="15 16">
    <name type="scientific">Bondarzewia mesenterica</name>
    <dbReference type="NCBI Taxonomy" id="1095465"/>
    <lineage>
        <taxon>Eukaryota</taxon>
        <taxon>Fungi</taxon>
        <taxon>Dikarya</taxon>
        <taxon>Basidiomycota</taxon>
        <taxon>Agaricomycotina</taxon>
        <taxon>Agaricomycetes</taxon>
        <taxon>Russulales</taxon>
        <taxon>Bondarzewiaceae</taxon>
        <taxon>Bondarzewia</taxon>
    </lineage>
</organism>
<dbReference type="OrthoDB" id="263957at2759"/>
<dbReference type="GO" id="GO:0006811">
    <property type="term" value="P:monoatomic ion transport"/>
    <property type="evidence" value="ECO:0007669"/>
    <property type="project" value="UniProtKB-KW"/>
</dbReference>
<evidence type="ECO:0000313" key="16">
    <source>
        <dbReference type="Proteomes" id="UP000310158"/>
    </source>
</evidence>
<feature type="transmembrane region" description="Helical" evidence="13">
    <location>
        <begin position="85"/>
        <end position="104"/>
    </location>
</feature>
<dbReference type="GO" id="GO:0007165">
    <property type="term" value="P:signal transduction"/>
    <property type="evidence" value="ECO:0007669"/>
    <property type="project" value="InterPro"/>
</dbReference>
<evidence type="ECO:0000256" key="13">
    <source>
        <dbReference type="SAM" id="Phobius"/>
    </source>
</evidence>
<keyword evidence="8" id="KW-0406">Ion transport</keyword>
<dbReference type="Proteomes" id="UP000310158">
    <property type="component" value="Unassembled WGS sequence"/>
</dbReference>
<dbReference type="GO" id="GO:0005886">
    <property type="term" value="C:plasma membrane"/>
    <property type="evidence" value="ECO:0007669"/>
    <property type="project" value="UniProtKB-SubCell"/>
</dbReference>
<evidence type="ECO:0000256" key="1">
    <source>
        <dbReference type="ARBA" id="ARBA00003019"/>
    </source>
</evidence>
<evidence type="ECO:0000256" key="6">
    <source>
        <dbReference type="ARBA" id="ARBA00022692"/>
    </source>
</evidence>
<name>A0A4V3XG45_9AGAM</name>
<evidence type="ECO:0000256" key="7">
    <source>
        <dbReference type="ARBA" id="ARBA00022989"/>
    </source>
</evidence>
<evidence type="ECO:0000313" key="15">
    <source>
        <dbReference type="EMBL" id="THH20023.1"/>
    </source>
</evidence>
<dbReference type="PROSITE" id="PS50885">
    <property type="entry name" value="HAMP"/>
    <property type="match status" value="1"/>
</dbReference>
<dbReference type="InterPro" id="IPR008509">
    <property type="entry name" value="MOT2/MFSD5"/>
</dbReference>
<dbReference type="AlphaFoldDB" id="A0A4V3XG45"/>
<evidence type="ECO:0000256" key="3">
    <source>
        <dbReference type="ARBA" id="ARBA00021242"/>
    </source>
</evidence>
<dbReference type="InterPro" id="IPR003660">
    <property type="entry name" value="HAMP_dom"/>
</dbReference>
<accession>A0A4V3XG45</accession>
<protein>
    <recommendedName>
        <fullName evidence="3">Molybdate-anion transporter</fullName>
    </recommendedName>
    <alternativeName>
        <fullName evidence="10">Major facilitator superfamily domain-containing protein 5</fullName>
    </alternativeName>
    <alternativeName>
        <fullName evidence="11">Molybdate transporter 2 homolog</fullName>
    </alternativeName>
</protein>
<evidence type="ECO:0000256" key="9">
    <source>
        <dbReference type="ARBA" id="ARBA00023136"/>
    </source>
</evidence>
<dbReference type="SUPFAM" id="SSF103473">
    <property type="entry name" value="MFS general substrate transporter"/>
    <property type="match status" value="1"/>
</dbReference>
<reference evidence="15 16" key="1">
    <citation type="submission" date="2019-02" db="EMBL/GenBank/DDBJ databases">
        <title>Genome sequencing of the rare red list fungi Bondarzewia mesenterica.</title>
        <authorList>
            <person name="Buettner E."/>
            <person name="Kellner H."/>
        </authorList>
    </citation>
    <scope>NUCLEOTIDE SEQUENCE [LARGE SCALE GENOMIC DNA]</scope>
    <source>
        <strain evidence="15 16">DSM 108281</strain>
    </source>
</reference>
<dbReference type="Gene3D" id="1.20.1250.20">
    <property type="entry name" value="MFS general substrate transporter like domains"/>
    <property type="match status" value="1"/>
</dbReference>
<evidence type="ECO:0000256" key="11">
    <source>
        <dbReference type="ARBA" id="ARBA00032555"/>
    </source>
</evidence>
<comment type="function">
    <text evidence="1">Mediates high-affinity intracellular uptake of the rare oligo-element molybdenum.</text>
</comment>
<dbReference type="InterPro" id="IPR036259">
    <property type="entry name" value="MFS_trans_sf"/>
</dbReference>
<keyword evidence="7 13" id="KW-1133">Transmembrane helix</keyword>
<feature type="transmembrane region" description="Helical" evidence="13">
    <location>
        <begin position="116"/>
        <end position="135"/>
    </location>
</feature>
<dbReference type="EMBL" id="SGPL01000031">
    <property type="protein sequence ID" value="THH20023.1"/>
    <property type="molecule type" value="Genomic_DNA"/>
</dbReference>
<sequence>MSGFYEFQLTLLVLICIFIFVLVLEHWVSLSKIKKPLTISSLPKEHVDDSLENGRSHTRHGSNGSVSGMASARESALSALMRKYLVVYAIIMGADWLQGPYVYSLYREQCTFPECIIAILFVIGFVSAGLSASLIGVRADQYGRRRLCLFFCVTYMLTCGFLLLPFLPLLLVGRVLGGISTSISFSAFESWLVSARSSAVNRDGYNSCCLRRKIEIQVEDEIAMLKMTVNSMVDQLSAFASEVTHVTLKVGTQGILIGQATVEGVQATGRA</sequence>
<feature type="transmembrane region" description="Helical" evidence="13">
    <location>
        <begin position="6"/>
        <end position="28"/>
    </location>
</feature>
<keyword evidence="6 13" id="KW-0812">Transmembrane</keyword>
<evidence type="ECO:0000256" key="4">
    <source>
        <dbReference type="ARBA" id="ARBA00022448"/>
    </source>
</evidence>
<evidence type="ECO:0000259" key="14">
    <source>
        <dbReference type="PROSITE" id="PS50885"/>
    </source>
</evidence>
<dbReference type="GO" id="GO:0015098">
    <property type="term" value="F:molybdate ion transmembrane transporter activity"/>
    <property type="evidence" value="ECO:0007669"/>
    <property type="project" value="InterPro"/>
</dbReference>
<comment type="subcellular location">
    <subcellularLocation>
        <location evidence="2">Cell membrane</location>
        <topology evidence="2">Multi-pass membrane protein</topology>
    </subcellularLocation>
</comment>
<keyword evidence="5" id="KW-1003">Cell membrane</keyword>
<evidence type="ECO:0000256" key="10">
    <source>
        <dbReference type="ARBA" id="ARBA00030646"/>
    </source>
</evidence>
<comment type="caution">
    <text evidence="15">The sequence shown here is derived from an EMBL/GenBank/DDBJ whole genome shotgun (WGS) entry which is preliminary data.</text>
</comment>
<keyword evidence="9 13" id="KW-0472">Membrane</keyword>
<proteinExistence type="predicted"/>
<dbReference type="CDD" id="cd06225">
    <property type="entry name" value="HAMP"/>
    <property type="match status" value="1"/>
</dbReference>
<evidence type="ECO:0000256" key="5">
    <source>
        <dbReference type="ARBA" id="ARBA00022475"/>
    </source>
</evidence>
<keyword evidence="4" id="KW-0813">Transport</keyword>